<dbReference type="Proteomes" id="UP000005205">
    <property type="component" value="Unassembled WGS sequence"/>
</dbReference>
<keyword evidence="6" id="KW-0324">Glycolysis</keyword>
<dbReference type="Gene3D" id="3.30.390.10">
    <property type="entry name" value="Enolase-like, N-terminal domain"/>
    <property type="match status" value="1"/>
</dbReference>
<dbReference type="PRINTS" id="PR00148">
    <property type="entry name" value="ENOLASE"/>
</dbReference>
<organism evidence="13 14">
    <name type="scientific">Atta cephalotes</name>
    <name type="common">Leafcutter ant</name>
    <dbReference type="NCBI Taxonomy" id="12957"/>
    <lineage>
        <taxon>Eukaryota</taxon>
        <taxon>Metazoa</taxon>
        <taxon>Ecdysozoa</taxon>
        <taxon>Arthropoda</taxon>
        <taxon>Hexapoda</taxon>
        <taxon>Insecta</taxon>
        <taxon>Pterygota</taxon>
        <taxon>Neoptera</taxon>
        <taxon>Endopterygota</taxon>
        <taxon>Hymenoptera</taxon>
        <taxon>Apocrita</taxon>
        <taxon>Aculeata</taxon>
        <taxon>Formicoidea</taxon>
        <taxon>Formicidae</taxon>
        <taxon>Myrmicinae</taxon>
        <taxon>Atta</taxon>
    </lineage>
</organism>
<dbReference type="Pfam" id="PF00113">
    <property type="entry name" value="Enolase_C"/>
    <property type="match status" value="1"/>
</dbReference>
<dbReference type="EMBL" id="ADTU01027398">
    <property type="status" value="NOT_ANNOTATED_CDS"/>
    <property type="molecule type" value="Genomic_DNA"/>
</dbReference>
<dbReference type="KEGG" id="acep:105624885"/>
<evidence type="ECO:0000259" key="11">
    <source>
        <dbReference type="SMART" id="SM01192"/>
    </source>
</evidence>
<sequence length="522" mass="58605">MGRKHKKHKRQKRDRNMENGTMGEKINSNIVHKEIGMNGKTKTSILEVVSTEESEDEKLIDLDSDEVDCTIIEDDIDLEELMKQKKMALRKIKARQIFDSRGEPTLEVDVITDIGLFRSSVPSTVLLNPNQAREIRDENMMAYHGRSVFKVVDIINNVIAPQLIKSKLEVCQQTEIDELLNKLDGTENKSRLGVNAILGVSVACCKAGAAKKGLPVYRYIAELAENNKLCIPVPSFSMINGGRYAGNNLLYQEFMILPIGAENFADAVKMATEMYRILERKIITAKQIQGPLLINDNGAFAPDLENDEIALTFLDASIRDAGYEGKIKIALDVAASAFYKKGKYDLAFKIKDSDPTNYLEAEALRDQYLRYLSKFPAIFSIKDPFDQEDWNSWLMIAHQGIQVVSDDLTAMNIERIEEAMNRNIANCLVLRISQIGTVTEVINCAKMAIINNWSYIMSASQGETEDNFIADLAVGLSAGQFKAGAPCRGERMSKYNQILRIEEELGKDAKYVGTKYQNPLMK</sequence>
<accession>A0A158NVR7</accession>
<dbReference type="UniPathway" id="UPA00109">
    <property type="reaction ID" value="UER00187"/>
</dbReference>
<dbReference type="GO" id="GO:0000287">
    <property type="term" value="F:magnesium ion binding"/>
    <property type="evidence" value="ECO:0007669"/>
    <property type="project" value="InterPro"/>
</dbReference>
<reference evidence="14" key="1">
    <citation type="journal article" date="2011" name="PLoS Genet.">
        <title>The genome sequence of the leaf-cutter ant Atta cephalotes reveals insights into its obligate symbiotic lifestyle.</title>
        <authorList>
            <person name="Suen G."/>
            <person name="Teiling C."/>
            <person name="Li L."/>
            <person name="Holt C."/>
            <person name="Abouheif E."/>
            <person name="Bornberg-Bauer E."/>
            <person name="Bouffard P."/>
            <person name="Caldera E.J."/>
            <person name="Cash E."/>
            <person name="Cavanaugh A."/>
            <person name="Denas O."/>
            <person name="Elhaik E."/>
            <person name="Fave M.J."/>
            <person name="Gadau J."/>
            <person name="Gibson J.D."/>
            <person name="Graur D."/>
            <person name="Grubbs K.J."/>
            <person name="Hagen D.E."/>
            <person name="Harkins T.T."/>
            <person name="Helmkampf M."/>
            <person name="Hu H."/>
            <person name="Johnson B.R."/>
            <person name="Kim J."/>
            <person name="Marsh S.E."/>
            <person name="Moeller J.A."/>
            <person name="Munoz-Torres M.C."/>
            <person name="Murphy M.C."/>
            <person name="Naughton M.C."/>
            <person name="Nigam S."/>
            <person name="Overson R."/>
            <person name="Rajakumar R."/>
            <person name="Reese J.T."/>
            <person name="Scott J.J."/>
            <person name="Smith C.R."/>
            <person name="Tao S."/>
            <person name="Tsutsui N.D."/>
            <person name="Viljakainen L."/>
            <person name="Wissler L."/>
            <person name="Yandell M.D."/>
            <person name="Zimmer F."/>
            <person name="Taylor J."/>
            <person name="Slater S.C."/>
            <person name="Clifton S.W."/>
            <person name="Warren W.C."/>
            <person name="Elsik C.G."/>
            <person name="Smith C.D."/>
            <person name="Weinstock G.M."/>
            <person name="Gerardo N.M."/>
            <person name="Currie C.R."/>
        </authorList>
    </citation>
    <scope>NUCLEOTIDE SEQUENCE [LARGE SCALE GENOMIC DNA]</scope>
</reference>
<dbReference type="InParanoid" id="A0A158NVR7"/>
<dbReference type="OrthoDB" id="1739814at2759"/>
<dbReference type="SMART" id="SM01193">
    <property type="entry name" value="Enolase_N"/>
    <property type="match status" value="1"/>
</dbReference>
<dbReference type="CDD" id="cd03313">
    <property type="entry name" value="enolase"/>
    <property type="match status" value="1"/>
</dbReference>
<dbReference type="GO" id="GO:0004634">
    <property type="term" value="F:phosphopyruvate hydratase activity"/>
    <property type="evidence" value="ECO:0007669"/>
    <property type="project" value="UniProtKB-EC"/>
</dbReference>
<dbReference type="InterPro" id="IPR020811">
    <property type="entry name" value="Enolase_N"/>
</dbReference>
<evidence type="ECO:0000256" key="8">
    <source>
        <dbReference type="ARBA" id="ARBA00031125"/>
    </source>
</evidence>
<dbReference type="PANTHER" id="PTHR11902">
    <property type="entry name" value="ENOLASE"/>
    <property type="match status" value="1"/>
</dbReference>
<reference evidence="13" key="2">
    <citation type="submission" date="2016-04" db="UniProtKB">
        <authorList>
            <consortium name="EnsemblMetazoa"/>
        </authorList>
    </citation>
    <scope>IDENTIFICATION</scope>
</reference>
<dbReference type="STRING" id="12957.A0A158NVR7"/>
<protein>
    <recommendedName>
        <fullName evidence="4">Enolase</fullName>
        <ecNumber evidence="3">4.2.1.11</ecNumber>
    </recommendedName>
    <alternativeName>
        <fullName evidence="8">2-phospho-D-glycerate hydro-lyase</fullName>
    </alternativeName>
    <alternativeName>
        <fullName evidence="9">2-phosphoglycerate dehydratase</fullName>
    </alternativeName>
</protein>
<evidence type="ECO:0000256" key="9">
    <source>
        <dbReference type="ARBA" id="ARBA00032132"/>
    </source>
</evidence>
<dbReference type="InterPro" id="IPR029017">
    <property type="entry name" value="Enolase-like_N"/>
</dbReference>
<evidence type="ECO:0000256" key="7">
    <source>
        <dbReference type="ARBA" id="ARBA00023239"/>
    </source>
</evidence>
<dbReference type="InterPro" id="IPR020810">
    <property type="entry name" value="Enolase_C"/>
</dbReference>
<keyword evidence="14" id="KW-1185">Reference proteome</keyword>
<comment type="similarity">
    <text evidence="2">Belongs to the enolase family.</text>
</comment>
<evidence type="ECO:0000256" key="6">
    <source>
        <dbReference type="ARBA" id="ARBA00023152"/>
    </source>
</evidence>
<dbReference type="PANTHER" id="PTHR11902:SF1">
    <property type="entry name" value="ENOLASE"/>
    <property type="match status" value="1"/>
</dbReference>
<dbReference type="EnsemblMetazoa" id="XM_012206235.1">
    <property type="protein sequence ID" value="XP_012061625.1"/>
    <property type="gene ID" value="LOC105624885"/>
</dbReference>
<evidence type="ECO:0000256" key="4">
    <source>
        <dbReference type="ARBA" id="ARBA00017068"/>
    </source>
</evidence>
<keyword evidence="5" id="KW-0460">Magnesium</keyword>
<evidence type="ECO:0000313" key="13">
    <source>
        <dbReference type="EnsemblMetazoa" id="XP_012061625.1"/>
    </source>
</evidence>
<evidence type="ECO:0000313" key="14">
    <source>
        <dbReference type="Proteomes" id="UP000005205"/>
    </source>
</evidence>
<feature type="domain" description="Enolase N-terminal" evidence="12">
    <location>
        <begin position="89"/>
        <end position="220"/>
    </location>
</feature>
<dbReference type="Gene3D" id="3.20.20.120">
    <property type="entry name" value="Enolase-like C-terminal domain"/>
    <property type="match status" value="1"/>
</dbReference>
<keyword evidence="7" id="KW-0456">Lyase</keyword>
<dbReference type="SUPFAM" id="SSF51604">
    <property type="entry name" value="Enolase C-terminal domain-like"/>
    <property type="match status" value="1"/>
</dbReference>
<dbReference type="GO" id="GO:0000015">
    <property type="term" value="C:phosphopyruvate hydratase complex"/>
    <property type="evidence" value="ECO:0007669"/>
    <property type="project" value="InterPro"/>
</dbReference>
<evidence type="ECO:0000256" key="5">
    <source>
        <dbReference type="ARBA" id="ARBA00022842"/>
    </source>
</evidence>
<evidence type="ECO:0000256" key="10">
    <source>
        <dbReference type="SAM" id="MobiDB-lite"/>
    </source>
</evidence>
<gene>
    <name evidence="13" type="primary">105624885</name>
</gene>
<dbReference type="AlphaFoldDB" id="A0A158NVR7"/>
<evidence type="ECO:0000259" key="12">
    <source>
        <dbReference type="SMART" id="SM01193"/>
    </source>
</evidence>
<feature type="domain" description="Enolase C-terminal TIM barrel" evidence="11">
    <location>
        <begin position="228"/>
        <end position="519"/>
    </location>
</feature>
<dbReference type="SMART" id="SM01192">
    <property type="entry name" value="Enolase_C"/>
    <property type="match status" value="1"/>
</dbReference>
<comment type="pathway">
    <text evidence="1">Carbohydrate degradation; glycolysis; pyruvate from D-glyceraldehyde 3-phosphate: step 4/5.</text>
</comment>
<dbReference type="EC" id="4.2.1.11" evidence="3"/>
<dbReference type="SUPFAM" id="SSF54826">
    <property type="entry name" value="Enolase N-terminal domain-like"/>
    <property type="match status" value="1"/>
</dbReference>
<feature type="region of interest" description="Disordered" evidence="10">
    <location>
        <begin position="1"/>
        <end position="25"/>
    </location>
</feature>
<dbReference type="eggNOG" id="KOG2670">
    <property type="taxonomic scope" value="Eukaryota"/>
</dbReference>
<evidence type="ECO:0000256" key="1">
    <source>
        <dbReference type="ARBA" id="ARBA00005031"/>
    </source>
</evidence>
<evidence type="ECO:0000256" key="3">
    <source>
        <dbReference type="ARBA" id="ARBA00012058"/>
    </source>
</evidence>
<evidence type="ECO:0000256" key="2">
    <source>
        <dbReference type="ARBA" id="ARBA00009604"/>
    </source>
</evidence>
<name>A0A158NVR7_ATTCE</name>
<proteinExistence type="inferred from homology"/>
<feature type="compositionally biased region" description="Basic residues" evidence="10">
    <location>
        <begin position="1"/>
        <end position="13"/>
    </location>
</feature>
<dbReference type="HAMAP" id="MF_00318">
    <property type="entry name" value="Enolase"/>
    <property type="match status" value="1"/>
</dbReference>
<dbReference type="GO" id="GO:0006096">
    <property type="term" value="P:glycolytic process"/>
    <property type="evidence" value="ECO:0007669"/>
    <property type="project" value="UniProtKB-UniPathway"/>
</dbReference>
<dbReference type="InterPro" id="IPR036849">
    <property type="entry name" value="Enolase-like_C_sf"/>
</dbReference>
<dbReference type="InterPro" id="IPR000941">
    <property type="entry name" value="Enolase"/>
</dbReference>
<dbReference type="Pfam" id="PF03952">
    <property type="entry name" value="Enolase_N"/>
    <property type="match status" value="1"/>
</dbReference>
<dbReference type="EMBL" id="ADTU01027399">
    <property type="status" value="NOT_ANNOTATED_CDS"/>
    <property type="molecule type" value="Genomic_DNA"/>
</dbReference>